<comment type="caution">
    <text evidence="1">The sequence shown here is derived from an EMBL/GenBank/DDBJ whole genome shotgun (WGS) entry which is preliminary data.</text>
</comment>
<dbReference type="OrthoDB" id="55273at2"/>
<sequence>MNNWKRVLQTAAMIGLTALILIGCGNGSENSGSENGSSESGGKDELVVWTFTSELSTMINDYYLPEHEDLAYDIRIVEIPSDQFETKLDPILGSQDAPDVIALESAFVKKYVESGMMADLGSLGLDEAAADTYQYVKDVGTSKDGVLHALAWQAAPGGFYYRASMAEELLGIDDPAAAQAALSEYDKFYEEAKSVKENSGGTTYMISSVQDLAKPFYGQREHGWVEDGKLVIDDSLYDLLDVSRKFVEEGLTQDIEGQSEAWFAGMNGDNVFGYSLPTWGLHYWLKPNATAADNSSSTEGDWRMIQGPSSWFWGGTWIGATATSKMQEEAAQLVAYLTTNQEFLKQWAEDTGDFVSNEQVVEEIKSEYEEDFLGGQNHYAEFADMVQDINAKILTEYDQTIETLFTDSCLTPYSKGEVDKETAIQNFKNAVINAYPDIQVD</sequence>
<keyword evidence="2" id="KW-1185">Reference proteome</keyword>
<name>A0A242AA34_9ENTE</name>
<dbReference type="AlphaFoldDB" id="A0A242AA34"/>
<organism evidence="1 2">
    <name type="scientific">Candidatus Enterococcus testudinis</name>
    <dbReference type="NCBI Taxonomy" id="1834191"/>
    <lineage>
        <taxon>Bacteria</taxon>
        <taxon>Bacillati</taxon>
        <taxon>Bacillota</taxon>
        <taxon>Bacilli</taxon>
        <taxon>Lactobacillales</taxon>
        <taxon>Enterococcaceae</taxon>
        <taxon>Enterococcus</taxon>
    </lineage>
</organism>
<proteinExistence type="predicted"/>
<dbReference type="Proteomes" id="UP000195043">
    <property type="component" value="Unassembled WGS sequence"/>
</dbReference>
<dbReference type="RefSeq" id="WP_086275495.1">
    <property type="nucleotide sequence ID" value="NZ_NGKU01000001.1"/>
</dbReference>
<dbReference type="PROSITE" id="PS51257">
    <property type="entry name" value="PROKAR_LIPOPROTEIN"/>
    <property type="match status" value="1"/>
</dbReference>
<dbReference type="SUPFAM" id="SSF53850">
    <property type="entry name" value="Periplasmic binding protein-like II"/>
    <property type="match status" value="1"/>
</dbReference>
<dbReference type="PANTHER" id="PTHR43649">
    <property type="entry name" value="ARABINOSE-BINDING PROTEIN-RELATED"/>
    <property type="match status" value="1"/>
</dbReference>
<dbReference type="InterPro" id="IPR050490">
    <property type="entry name" value="Bact_solute-bd_prot1"/>
</dbReference>
<reference evidence="1 2" key="1">
    <citation type="submission" date="2017-05" db="EMBL/GenBank/DDBJ databases">
        <title>The Genome Sequence of Enterococcus sp. 8G7_MSG3316.</title>
        <authorList>
            <consortium name="The Broad Institute Genomics Platform"/>
            <consortium name="The Broad Institute Genomic Center for Infectious Diseases"/>
            <person name="Earl A."/>
            <person name="Manson A."/>
            <person name="Schwartman J."/>
            <person name="Gilmore M."/>
            <person name="Abouelleil A."/>
            <person name="Cao P."/>
            <person name="Chapman S."/>
            <person name="Cusick C."/>
            <person name="Shea T."/>
            <person name="Young S."/>
            <person name="Neafsey D."/>
            <person name="Nusbaum C."/>
            <person name="Birren B."/>
        </authorList>
    </citation>
    <scope>NUCLEOTIDE SEQUENCE [LARGE SCALE GENOMIC DNA]</scope>
    <source>
        <strain evidence="1 2">8G7_MSG3316</strain>
    </source>
</reference>
<dbReference type="InterPro" id="IPR006059">
    <property type="entry name" value="SBP"/>
</dbReference>
<dbReference type="EMBL" id="NGKU01000001">
    <property type="protein sequence ID" value="OTN77473.1"/>
    <property type="molecule type" value="Genomic_DNA"/>
</dbReference>
<protein>
    <recommendedName>
        <fullName evidence="3">Carbohydrate ABC transporter substrate-binding protein</fullName>
    </recommendedName>
</protein>
<evidence type="ECO:0008006" key="3">
    <source>
        <dbReference type="Google" id="ProtNLM"/>
    </source>
</evidence>
<accession>A0A242AA34</accession>
<dbReference type="PANTHER" id="PTHR43649:SF12">
    <property type="entry name" value="DIACETYLCHITOBIOSE BINDING PROTEIN DASA"/>
    <property type="match status" value="1"/>
</dbReference>
<gene>
    <name evidence="1" type="ORF">A5886_002573</name>
</gene>
<dbReference type="Pfam" id="PF13416">
    <property type="entry name" value="SBP_bac_8"/>
    <property type="match status" value="1"/>
</dbReference>
<evidence type="ECO:0000313" key="1">
    <source>
        <dbReference type="EMBL" id="OTN77473.1"/>
    </source>
</evidence>
<evidence type="ECO:0000313" key="2">
    <source>
        <dbReference type="Proteomes" id="UP000195043"/>
    </source>
</evidence>
<dbReference type="Gene3D" id="3.40.190.10">
    <property type="entry name" value="Periplasmic binding protein-like II"/>
    <property type="match status" value="1"/>
</dbReference>
<dbReference type="STRING" id="1834191.A5886_002573"/>